<dbReference type="RefSeq" id="WP_073256074.1">
    <property type="nucleotide sequence ID" value="NZ_FQZQ01000026.1"/>
</dbReference>
<keyword evidence="2" id="KW-1185">Reference proteome</keyword>
<dbReference type="Proteomes" id="UP000183982">
    <property type="component" value="Unassembled WGS sequence"/>
</dbReference>
<evidence type="ECO:0000313" key="1">
    <source>
        <dbReference type="EMBL" id="SHK36410.1"/>
    </source>
</evidence>
<name>A0A1M6RVF4_9RHOB</name>
<organism evidence="1 2">
    <name type="scientific">Shimia gijangensis</name>
    <dbReference type="NCBI Taxonomy" id="1470563"/>
    <lineage>
        <taxon>Bacteria</taxon>
        <taxon>Pseudomonadati</taxon>
        <taxon>Pseudomonadota</taxon>
        <taxon>Alphaproteobacteria</taxon>
        <taxon>Rhodobacterales</taxon>
        <taxon>Roseobacteraceae</taxon>
    </lineage>
</organism>
<protein>
    <submittedName>
        <fullName evidence="1">Uncharacterized protein</fullName>
    </submittedName>
</protein>
<dbReference type="EMBL" id="FQZQ01000026">
    <property type="protein sequence ID" value="SHK36410.1"/>
    <property type="molecule type" value="Genomic_DNA"/>
</dbReference>
<proteinExistence type="predicted"/>
<accession>A0A1M6RVF4</accession>
<dbReference type="AlphaFoldDB" id="A0A1M6RVF4"/>
<dbReference type="STRING" id="1470563.SAMN05444000_12656"/>
<evidence type="ECO:0000313" key="2">
    <source>
        <dbReference type="Proteomes" id="UP000183982"/>
    </source>
</evidence>
<sequence>MNIAEQLNQTRAELAAVAFYVIALHLYLRGKDVEMHDSDRVNFMEIAKLAAGKEAPGYEDHFIRSVERMCGLHRQAGEQASN</sequence>
<gene>
    <name evidence="1" type="ORF">SAMN05444000_12656</name>
</gene>
<reference evidence="2" key="1">
    <citation type="submission" date="2016-11" db="EMBL/GenBank/DDBJ databases">
        <authorList>
            <person name="Varghese N."/>
            <person name="Submissions S."/>
        </authorList>
    </citation>
    <scope>NUCLEOTIDE SEQUENCE [LARGE SCALE GENOMIC DNA]</scope>
    <source>
        <strain evidence="2">DSM 100564</strain>
    </source>
</reference>